<organism evidence="2 3">
    <name type="scientific">Caerostris extrusa</name>
    <name type="common">Bark spider</name>
    <name type="synonym">Caerostris bankana</name>
    <dbReference type="NCBI Taxonomy" id="172846"/>
    <lineage>
        <taxon>Eukaryota</taxon>
        <taxon>Metazoa</taxon>
        <taxon>Ecdysozoa</taxon>
        <taxon>Arthropoda</taxon>
        <taxon>Chelicerata</taxon>
        <taxon>Arachnida</taxon>
        <taxon>Araneae</taxon>
        <taxon>Araneomorphae</taxon>
        <taxon>Entelegynae</taxon>
        <taxon>Araneoidea</taxon>
        <taxon>Araneidae</taxon>
        <taxon>Caerostris</taxon>
    </lineage>
</organism>
<reference evidence="2 3" key="1">
    <citation type="submission" date="2021-06" db="EMBL/GenBank/DDBJ databases">
        <title>Caerostris extrusa draft genome.</title>
        <authorList>
            <person name="Kono N."/>
            <person name="Arakawa K."/>
        </authorList>
    </citation>
    <scope>NUCLEOTIDE SEQUENCE [LARGE SCALE GENOMIC DNA]</scope>
</reference>
<keyword evidence="3" id="KW-1185">Reference proteome</keyword>
<proteinExistence type="predicted"/>
<dbReference type="EMBL" id="BPLR01018036">
    <property type="protein sequence ID" value="GIY96361.1"/>
    <property type="molecule type" value="Genomic_DNA"/>
</dbReference>
<feature type="compositionally biased region" description="Basic residues" evidence="1">
    <location>
        <begin position="7"/>
        <end position="16"/>
    </location>
</feature>
<feature type="region of interest" description="Disordered" evidence="1">
    <location>
        <begin position="1"/>
        <end position="20"/>
    </location>
</feature>
<evidence type="ECO:0000256" key="1">
    <source>
        <dbReference type="SAM" id="MobiDB-lite"/>
    </source>
</evidence>
<evidence type="ECO:0000313" key="3">
    <source>
        <dbReference type="Proteomes" id="UP001054945"/>
    </source>
</evidence>
<name>A0AAV4XQU9_CAEEX</name>
<protein>
    <submittedName>
        <fullName evidence="2">Uncharacterized protein</fullName>
    </submittedName>
</protein>
<gene>
    <name evidence="2" type="ORF">CEXT_658541</name>
</gene>
<sequence length="92" mass="10881">MNAPVKSSRKGKHGKHFFPGDFQMSRWKTNVSKFRQESSIGDIEEKSFYSLNFRNDVAVDICSDKFKTFDMFTSFKNFDKNIIIKDDYYQSK</sequence>
<evidence type="ECO:0000313" key="2">
    <source>
        <dbReference type="EMBL" id="GIY96361.1"/>
    </source>
</evidence>
<dbReference type="AlphaFoldDB" id="A0AAV4XQU9"/>
<comment type="caution">
    <text evidence="2">The sequence shown here is derived from an EMBL/GenBank/DDBJ whole genome shotgun (WGS) entry which is preliminary data.</text>
</comment>
<accession>A0AAV4XQU9</accession>
<dbReference type="Proteomes" id="UP001054945">
    <property type="component" value="Unassembled WGS sequence"/>
</dbReference>